<dbReference type="GO" id="GO:0042276">
    <property type="term" value="P:error-prone translesion synthesis"/>
    <property type="evidence" value="ECO:0007669"/>
    <property type="project" value="InterPro"/>
</dbReference>
<accession>A0A9W7FRQ4</accession>
<evidence type="ECO:0000256" key="2">
    <source>
        <dbReference type="ARBA" id="ARBA00044677"/>
    </source>
</evidence>
<keyword evidence="7" id="KW-1185">Reference proteome</keyword>
<comment type="catalytic activity">
    <reaction evidence="2">
        <text>ssDNA + n NTP = ssDNA/pppN(pN)n-1 hybrid + (n-1) diphosphate.</text>
        <dbReference type="EC" id="2.7.7.102"/>
    </reaction>
</comment>
<dbReference type="AlphaFoldDB" id="A0A9W7FRQ4"/>
<dbReference type="PANTHER" id="PTHR31399">
    <property type="entry name" value="DNA-DIRECTED PRIMASE / POLYMERASE PROTEIN"/>
    <property type="match status" value="1"/>
</dbReference>
<feature type="compositionally biased region" description="Low complexity" evidence="5">
    <location>
        <begin position="36"/>
        <end position="46"/>
    </location>
</feature>
<evidence type="ECO:0000256" key="1">
    <source>
        <dbReference type="ARBA" id="ARBA00026139"/>
    </source>
</evidence>
<reference evidence="7" key="1">
    <citation type="journal article" date="2023" name="Commun. Biol.">
        <title>Genome analysis of Parmales, the sister group of diatoms, reveals the evolutionary specialization of diatoms from phago-mixotrophs to photoautotrophs.</title>
        <authorList>
            <person name="Ban H."/>
            <person name="Sato S."/>
            <person name="Yoshikawa S."/>
            <person name="Yamada K."/>
            <person name="Nakamura Y."/>
            <person name="Ichinomiya M."/>
            <person name="Sato N."/>
            <person name="Blanc-Mathieu R."/>
            <person name="Endo H."/>
            <person name="Kuwata A."/>
            <person name="Ogata H."/>
        </authorList>
    </citation>
    <scope>NUCLEOTIDE SEQUENCE [LARGE SCALE GENOMIC DNA]</scope>
    <source>
        <strain evidence="7">NIES 3700</strain>
    </source>
</reference>
<dbReference type="EC" id="2.7.7.102" evidence="3"/>
<dbReference type="GO" id="GO:0005634">
    <property type="term" value="C:nucleus"/>
    <property type="evidence" value="ECO:0007669"/>
    <property type="project" value="TreeGrafter"/>
</dbReference>
<dbReference type="PANTHER" id="PTHR31399:SF0">
    <property type="entry name" value="DNA-DIRECTED PRIMASE_POLYMERASE PROTEIN"/>
    <property type="match status" value="1"/>
</dbReference>
<dbReference type="GO" id="GO:0005759">
    <property type="term" value="C:mitochondrial matrix"/>
    <property type="evidence" value="ECO:0007669"/>
    <property type="project" value="TreeGrafter"/>
</dbReference>
<dbReference type="Pfam" id="PF03121">
    <property type="entry name" value="Herpes_UL52"/>
    <property type="match status" value="1"/>
</dbReference>
<comment type="catalytic activity">
    <reaction evidence="4">
        <text>DNA(n) + a 2'-deoxyribonucleoside 5'-triphosphate = DNA(n+1) + diphosphate</text>
        <dbReference type="Rhea" id="RHEA:22508"/>
        <dbReference type="Rhea" id="RHEA-COMP:17339"/>
        <dbReference type="Rhea" id="RHEA-COMP:17340"/>
        <dbReference type="ChEBI" id="CHEBI:33019"/>
        <dbReference type="ChEBI" id="CHEBI:61560"/>
        <dbReference type="ChEBI" id="CHEBI:173112"/>
        <dbReference type="EC" id="2.7.7.7"/>
    </reaction>
    <physiologicalReaction direction="left-to-right" evidence="4">
        <dbReference type="Rhea" id="RHEA:22509"/>
    </physiologicalReaction>
</comment>
<dbReference type="GO" id="GO:0009411">
    <property type="term" value="P:response to UV"/>
    <property type="evidence" value="ECO:0007669"/>
    <property type="project" value="TreeGrafter"/>
</dbReference>
<evidence type="ECO:0000313" key="6">
    <source>
        <dbReference type="EMBL" id="GMI16778.1"/>
    </source>
</evidence>
<evidence type="ECO:0000256" key="5">
    <source>
        <dbReference type="SAM" id="MobiDB-lite"/>
    </source>
</evidence>
<protein>
    <recommendedName>
        <fullName evidence="1">DNA-directed primase/polymerase protein</fullName>
        <ecNumber evidence="3">2.7.7.102</ecNumber>
    </recommendedName>
</protein>
<dbReference type="GO" id="GO:0003682">
    <property type="term" value="F:chromatin binding"/>
    <property type="evidence" value="ECO:0007669"/>
    <property type="project" value="TreeGrafter"/>
</dbReference>
<dbReference type="InterPro" id="IPR044917">
    <property type="entry name" value="PRIMPOL"/>
</dbReference>
<gene>
    <name evidence="6" type="ORF">TrLO_g12406</name>
</gene>
<name>A0A9W7FRQ4_9STRA</name>
<sequence>MPPKHCSKCDYAYNTPGKSTCGICSQHLTPLPPSFTPLRPSTSSNLPPSPPGWRTASQPSPLLPKRVLSHGVSAQTFHTLTPNQKALSERLMSSLKKQTDRNRLMELIENHKKEYSQVIQNTPWAKVYPRQSPAISSYLSQLQPPSITKISLNCTPRLFSFETSFNSLPLKKYTCTSFALFIRRFHDLEEFVRCYYELIPRKYPVRLYFDVEREWEGGGGVRVLVGEVFRFLKLKFGSRFEYNLEDIISNINSLLNNVIDISGSYSTKFSRHLIFEDVIFEDNITCGRFVKDFVEQWNEEEVRERWGEEYSSIFYNEEKVEEGMDVDSTCTGLTQNLSKIVTSLLPKKSIIDTSVYTKNRLFRILGSTKFGKKVGRLKVMNESMWSSRFYSLHGLDGSLNKELQNVNSPNIILPSSYDNLASSLDFEELSIGFERTFVCPIFVDKVLTYEGGVGGGYEWDWREGIDRIKKAYAGTLNPPTTASFQGTTETNIQPPPFNPPFNPDEFNNNQITQQSLHNLPTYGIASNLTLPSCYSIIDSYVNTILGRLNLKENKASYITTYSIVKTSTYKSKNSWVERLSYNMKQSSGGGGWCSNVGRWHKSNGIIYQVDLGENVRYRQMCFDADCRGYRSRWVIIPELQTWWEEQIFEREMVWGEERREEKARKEREEREFEEEMIKGMEEDPEGWK</sequence>
<dbReference type="GO" id="GO:0031297">
    <property type="term" value="P:replication fork processing"/>
    <property type="evidence" value="ECO:0007669"/>
    <property type="project" value="TreeGrafter"/>
</dbReference>
<feature type="region of interest" description="Disordered" evidence="5">
    <location>
        <begin position="658"/>
        <end position="688"/>
    </location>
</feature>
<evidence type="ECO:0000256" key="3">
    <source>
        <dbReference type="ARBA" id="ARBA00044768"/>
    </source>
</evidence>
<dbReference type="EMBL" id="BRXW01000265">
    <property type="protein sequence ID" value="GMI16778.1"/>
    <property type="molecule type" value="Genomic_DNA"/>
</dbReference>
<feature type="region of interest" description="Disordered" evidence="5">
    <location>
        <begin position="35"/>
        <end position="60"/>
    </location>
</feature>
<dbReference type="OrthoDB" id="5988181at2759"/>
<organism evidence="6 7">
    <name type="scientific">Triparma laevis f. longispina</name>
    <dbReference type="NCBI Taxonomy" id="1714387"/>
    <lineage>
        <taxon>Eukaryota</taxon>
        <taxon>Sar</taxon>
        <taxon>Stramenopiles</taxon>
        <taxon>Ochrophyta</taxon>
        <taxon>Bolidophyceae</taxon>
        <taxon>Parmales</taxon>
        <taxon>Triparmaceae</taxon>
        <taxon>Triparma</taxon>
    </lineage>
</organism>
<proteinExistence type="predicted"/>
<dbReference type="GO" id="GO:0006264">
    <property type="term" value="P:mitochondrial DNA replication"/>
    <property type="evidence" value="ECO:0007669"/>
    <property type="project" value="TreeGrafter"/>
</dbReference>
<dbReference type="GO" id="GO:0003887">
    <property type="term" value="F:DNA-directed DNA polymerase activity"/>
    <property type="evidence" value="ECO:0007669"/>
    <property type="project" value="UniProtKB-EC"/>
</dbReference>
<dbReference type="Proteomes" id="UP001165122">
    <property type="component" value="Unassembled WGS sequence"/>
</dbReference>
<comment type="caution">
    <text evidence="6">The sequence shown here is derived from an EMBL/GenBank/DDBJ whole genome shotgun (WGS) entry which is preliminary data.</text>
</comment>
<evidence type="ECO:0000313" key="7">
    <source>
        <dbReference type="Proteomes" id="UP001165122"/>
    </source>
</evidence>
<evidence type="ECO:0000256" key="4">
    <source>
        <dbReference type="ARBA" id="ARBA00047303"/>
    </source>
</evidence>